<evidence type="ECO:0000313" key="1">
    <source>
        <dbReference type="EMBL" id="MFD2602802.1"/>
    </source>
</evidence>
<dbReference type="Pfam" id="PF11185">
    <property type="entry name" value="DUF2971"/>
    <property type="match status" value="1"/>
</dbReference>
<keyword evidence="2" id="KW-1185">Reference proteome</keyword>
<dbReference type="InterPro" id="IPR021352">
    <property type="entry name" value="DUF2971"/>
</dbReference>
<dbReference type="RefSeq" id="WP_379821235.1">
    <property type="nucleotide sequence ID" value="NZ_JBHUMD010000026.1"/>
</dbReference>
<dbReference type="Proteomes" id="UP001597480">
    <property type="component" value="Unassembled WGS sequence"/>
</dbReference>
<proteinExistence type="predicted"/>
<gene>
    <name evidence="1" type="ORF">ACFSR3_12095</name>
</gene>
<comment type="caution">
    <text evidence="1">The sequence shown here is derived from an EMBL/GenBank/DDBJ whole genome shotgun (WGS) entry which is preliminary data.</text>
</comment>
<protein>
    <submittedName>
        <fullName evidence="1">DUF2971 domain-containing protein</fullName>
    </submittedName>
</protein>
<organism evidence="1 2">
    <name type="scientific">Flavobacterium suzhouense</name>
    <dbReference type="NCBI Taxonomy" id="1529638"/>
    <lineage>
        <taxon>Bacteria</taxon>
        <taxon>Pseudomonadati</taxon>
        <taxon>Bacteroidota</taxon>
        <taxon>Flavobacteriia</taxon>
        <taxon>Flavobacteriales</taxon>
        <taxon>Flavobacteriaceae</taxon>
        <taxon>Flavobacterium</taxon>
    </lineage>
</organism>
<accession>A0ABW5NUK1</accession>
<evidence type="ECO:0000313" key="2">
    <source>
        <dbReference type="Proteomes" id="UP001597480"/>
    </source>
</evidence>
<reference evidence="2" key="1">
    <citation type="journal article" date="2019" name="Int. J. Syst. Evol. Microbiol.">
        <title>The Global Catalogue of Microorganisms (GCM) 10K type strain sequencing project: providing services to taxonomists for standard genome sequencing and annotation.</title>
        <authorList>
            <consortium name="The Broad Institute Genomics Platform"/>
            <consortium name="The Broad Institute Genome Sequencing Center for Infectious Disease"/>
            <person name="Wu L."/>
            <person name="Ma J."/>
        </authorList>
    </citation>
    <scope>NUCLEOTIDE SEQUENCE [LARGE SCALE GENOMIC DNA]</scope>
    <source>
        <strain evidence="2">KCTC 42107</strain>
    </source>
</reference>
<sequence length="209" mass="24882">MDNPISKLNRFTTLPILLDMLERKKLTLLNPRLWEDKNDSEIILEYKSRKGIENLFALCFSHDDETIHHWKTYSNGPSGCVIEFDAKKLFAILDEIPGLKHGKIIYKKIDDVSSKKKIELDDVPFTKRWPYRCEEEYRIIYETNEKMDFYEIEFPLSVIRKVTISQQMPEQIYNTIKKHLKGTAKDPDKRISRSTLYENQRWISGFKKM</sequence>
<name>A0ABW5NUK1_9FLAO</name>
<dbReference type="EMBL" id="JBHUMD010000026">
    <property type="protein sequence ID" value="MFD2602802.1"/>
    <property type="molecule type" value="Genomic_DNA"/>
</dbReference>